<dbReference type="Proteomes" id="UP000272400">
    <property type="component" value="Unassembled WGS sequence"/>
</dbReference>
<dbReference type="RefSeq" id="WP_123665221.1">
    <property type="nucleotide sequence ID" value="NZ_RJKE01000001.1"/>
</dbReference>
<dbReference type="EMBL" id="RJKE01000001">
    <property type="protein sequence ID" value="ROO85754.1"/>
    <property type="molecule type" value="Genomic_DNA"/>
</dbReference>
<keyword evidence="2" id="KW-1185">Reference proteome</keyword>
<dbReference type="AlphaFoldDB" id="A0A3N1CWW5"/>
<evidence type="ECO:0000313" key="2">
    <source>
        <dbReference type="Proteomes" id="UP000272400"/>
    </source>
</evidence>
<sequence length="114" mass="12745">MTVAFTASLDTADAETVAEILSTWLDLDLRVRTRLFGWEIHHDDAAIELYAHEALGSSTPLTLLSGTARLDFDRAHPLFESLHTRCTAGGIPHDLEYEEEDAASDDRVRILTHR</sequence>
<reference evidence="1 2" key="1">
    <citation type="submission" date="2018-11" db="EMBL/GenBank/DDBJ databases">
        <title>Sequencing the genomes of 1000 actinobacteria strains.</title>
        <authorList>
            <person name="Klenk H.-P."/>
        </authorList>
    </citation>
    <scope>NUCLEOTIDE SEQUENCE [LARGE SCALE GENOMIC DNA]</scope>
    <source>
        <strain evidence="1 2">DSM 44254</strain>
    </source>
</reference>
<proteinExistence type="predicted"/>
<evidence type="ECO:0000313" key="1">
    <source>
        <dbReference type="EMBL" id="ROO85754.1"/>
    </source>
</evidence>
<protein>
    <submittedName>
        <fullName evidence="1">Uncharacterized protein</fullName>
    </submittedName>
</protein>
<name>A0A3N1CWW5_9ACTN</name>
<organism evidence="1 2">
    <name type="scientific">Actinocorallia herbida</name>
    <dbReference type="NCBI Taxonomy" id="58109"/>
    <lineage>
        <taxon>Bacteria</taxon>
        <taxon>Bacillati</taxon>
        <taxon>Actinomycetota</taxon>
        <taxon>Actinomycetes</taxon>
        <taxon>Streptosporangiales</taxon>
        <taxon>Thermomonosporaceae</taxon>
        <taxon>Actinocorallia</taxon>
    </lineage>
</organism>
<dbReference type="OrthoDB" id="9979671at2"/>
<gene>
    <name evidence="1" type="ORF">EDD29_3303</name>
</gene>
<accession>A0A3N1CWW5</accession>
<comment type="caution">
    <text evidence="1">The sequence shown here is derived from an EMBL/GenBank/DDBJ whole genome shotgun (WGS) entry which is preliminary data.</text>
</comment>